<accession>A0A6A4WBQ4</accession>
<dbReference type="EMBL" id="VIIS01000947">
    <property type="protein sequence ID" value="KAF0303423.1"/>
    <property type="molecule type" value="Genomic_DNA"/>
</dbReference>
<evidence type="ECO:0000313" key="2">
    <source>
        <dbReference type="EMBL" id="KAF0303423.1"/>
    </source>
</evidence>
<evidence type="ECO:0000313" key="3">
    <source>
        <dbReference type="Proteomes" id="UP000440578"/>
    </source>
</evidence>
<dbReference type="AlphaFoldDB" id="A0A6A4WBQ4"/>
<evidence type="ECO:0000256" key="1">
    <source>
        <dbReference type="SAM" id="MobiDB-lite"/>
    </source>
</evidence>
<feature type="region of interest" description="Disordered" evidence="1">
    <location>
        <begin position="1"/>
        <end position="34"/>
    </location>
</feature>
<protein>
    <submittedName>
        <fullName evidence="2">Uncharacterized protein</fullName>
    </submittedName>
</protein>
<comment type="caution">
    <text evidence="2">The sequence shown here is derived from an EMBL/GenBank/DDBJ whole genome shotgun (WGS) entry which is preliminary data.</text>
</comment>
<gene>
    <name evidence="2" type="ORF">FJT64_002897</name>
</gene>
<name>A0A6A4WBQ4_AMPAM</name>
<sequence length="233" mass="25531">MAHPPGGTGSKISALAESEVVDEPGSRPAPPTLSRCKHRYTQVIAAHERHAARRAAESQREVRSRLWAQLHRAVQHAATSQVRPHQLEAYQTACRLLPRAPHLVCELSLALHASAEPQLASLRSSLEPLLRHAGLDRPAAQLAAFSALVAAGRSEEARHMAAAPRDRDRRRQVIDGRLWSVVCDWARCGRAPSDEDRRRHLVALSAHLRALTAGAGRRPELDRLVASAAAELR</sequence>
<proteinExistence type="predicted"/>
<reference evidence="2 3" key="1">
    <citation type="submission" date="2019-07" db="EMBL/GenBank/DDBJ databases">
        <title>Draft genome assembly of a fouling barnacle, Amphibalanus amphitrite (Darwin, 1854): The first reference genome for Thecostraca.</title>
        <authorList>
            <person name="Kim W."/>
        </authorList>
    </citation>
    <scope>NUCLEOTIDE SEQUENCE [LARGE SCALE GENOMIC DNA]</scope>
    <source>
        <strain evidence="2">SNU_AA5</strain>
        <tissue evidence="2">Soma without cirri and trophi</tissue>
    </source>
</reference>
<organism evidence="2 3">
    <name type="scientific">Amphibalanus amphitrite</name>
    <name type="common">Striped barnacle</name>
    <name type="synonym">Balanus amphitrite</name>
    <dbReference type="NCBI Taxonomy" id="1232801"/>
    <lineage>
        <taxon>Eukaryota</taxon>
        <taxon>Metazoa</taxon>
        <taxon>Ecdysozoa</taxon>
        <taxon>Arthropoda</taxon>
        <taxon>Crustacea</taxon>
        <taxon>Multicrustacea</taxon>
        <taxon>Cirripedia</taxon>
        <taxon>Thoracica</taxon>
        <taxon>Thoracicalcarea</taxon>
        <taxon>Balanomorpha</taxon>
        <taxon>Balanoidea</taxon>
        <taxon>Balanidae</taxon>
        <taxon>Amphibalaninae</taxon>
        <taxon>Amphibalanus</taxon>
    </lineage>
</organism>
<keyword evidence="3" id="KW-1185">Reference proteome</keyword>
<dbReference type="Proteomes" id="UP000440578">
    <property type="component" value="Unassembled WGS sequence"/>
</dbReference>